<name>A0A9W9DER6_9AGAR</name>
<evidence type="ECO:0000313" key="3">
    <source>
        <dbReference type="Proteomes" id="UP001150238"/>
    </source>
</evidence>
<evidence type="ECO:0000256" key="1">
    <source>
        <dbReference type="SAM" id="MobiDB-lite"/>
    </source>
</evidence>
<feature type="region of interest" description="Disordered" evidence="1">
    <location>
        <begin position="21"/>
        <end position="51"/>
    </location>
</feature>
<reference evidence="2" key="1">
    <citation type="submission" date="2022-08" db="EMBL/GenBank/DDBJ databases">
        <authorList>
            <consortium name="DOE Joint Genome Institute"/>
            <person name="Min B."/>
            <person name="Riley R."/>
            <person name="Sierra-Patev S."/>
            <person name="Naranjo-Ortiz M."/>
            <person name="Looney B."/>
            <person name="Konkel Z."/>
            <person name="Slot J.C."/>
            <person name="Sakamoto Y."/>
            <person name="Steenwyk J.L."/>
            <person name="Rokas A."/>
            <person name="Carro J."/>
            <person name="Camarero S."/>
            <person name="Ferreira P."/>
            <person name="Molpeceres G."/>
            <person name="Ruiz-Duenas F.J."/>
            <person name="Serrano A."/>
            <person name="Henrissat B."/>
            <person name="Drula E."/>
            <person name="Hughes K.W."/>
            <person name="Mata J.L."/>
            <person name="Ishikawa N.K."/>
            <person name="Vargas-Isla R."/>
            <person name="Ushijima S."/>
            <person name="Smith C.A."/>
            <person name="Ahrendt S."/>
            <person name="Andreopoulos W."/>
            <person name="He G."/>
            <person name="Labutti K."/>
            <person name="Lipzen A."/>
            <person name="Ng V."/>
            <person name="Sandor L."/>
            <person name="Barry K."/>
            <person name="Martinez A.T."/>
            <person name="Xiao Y."/>
            <person name="Gibbons J.G."/>
            <person name="Terashima K."/>
            <person name="Hibbett D.S."/>
            <person name="Grigoriev I.V."/>
        </authorList>
    </citation>
    <scope>NUCLEOTIDE SEQUENCE</scope>
    <source>
        <strain evidence="2">Sp2 HRB7682 ss15</strain>
    </source>
</reference>
<comment type="caution">
    <text evidence="2">The sequence shown here is derived from an EMBL/GenBank/DDBJ whole genome shotgun (WGS) entry which is preliminary data.</text>
</comment>
<evidence type="ECO:0000313" key="2">
    <source>
        <dbReference type="EMBL" id="KAJ4465532.1"/>
    </source>
</evidence>
<reference evidence="2" key="2">
    <citation type="journal article" date="2023" name="Proc. Natl. Acad. Sci. U.S.A.">
        <title>A global phylogenomic analysis of the shiitake genus Lentinula.</title>
        <authorList>
            <person name="Sierra-Patev S."/>
            <person name="Min B."/>
            <person name="Naranjo-Ortiz M."/>
            <person name="Looney B."/>
            <person name="Konkel Z."/>
            <person name="Slot J.C."/>
            <person name="Sakamoto Y."/>
            <person name="Steenwyk J.L."/>
            <person name="Rokas A."/>
            <person name="Carro J."/>
            <person name="Camarero S."/>
            <person name="Ferreira P."/>
            <person name="Molpeceres G."/>
            <person name="Ruiz-Duenas F.J."/>
            <person name="Serrano A."/>
            <person name="Henrissat B."/>
            <person name="Drula E."/>
            <person name="Hughes K.W."/>
            <person name="Mata J.L."/>
            <person name="Ishikawa N.K."/>
            <person name="Vargas-Isla R."/>
            <person name="Ushijima S."/>
            <person name="Smith C.A."/>
            <person name="Donoghue J."/>
            <person name="Ahrendt S."/>
            <person name="Andreopoulos W."/>
            <person name="He G."/>
            <person name="LaButti K."/>
            <person name="Lipzen A."/>
            <person name="Ng V."/>
            <person name="Riley R."/>
            <person name="Sandor L."/>
            <person name="Barry K."/>
            <person name="Martinez A.T."/>
            <person name="Xiao Y."/>
            <person name="Gibbons J.G."/>
            <person name="Terashima K."/>
            <person name="Grigoriev I.V."/>
            <person name="Hibbett D."/>
        </authorList>
    </citation>
    <scope>NUCLEOTIDE SEQUENCE</scope>
    <source>
        <strain evidence="2">Sp2 HRB7682 ss15</strain>
    </source>
</reference>
<dbReference type="Proteomes" id="UP001150238">
    <property type="component" value="Unassembled WGS sequence"/>
</dbReference>
<dbReference type="EMBL" id="JANVFS010000050">
    <property type="protein sequence ID" value="KAJ4465532.1"/>
    <property type="molecule type" value="Genomic_DNA"/>
</dbReference>
<feature type="region of interest" description="Disordered" evidence="1">
    <location>
        <begin position="78"/>
        <end position="108"/>
    </location>
</feature>
<protein>
    <submittedName>
        <fullName evidence="2">Uncharacterized protein</fullName>
    </submittedName>
</protein>
<feature type="compositionally biased region" description="Basic and acidic residues" evidence="1">
    <location>
        <begin position="238"/>
        <end position="247"/>
    </location>
</feature>
<sequence length="328" mass="37001">MAHSVNPGPQIVGDDELAEANATMKLDSSSDGNLKSHKSDEQRSHRPGSIEIVPGLNIIDLTRSPTNSSRQELQGLTIHDLDTDDTDDSEEVPHINQEHPSPTAPMVIPTNRSIRFRSRVRITSGFHRSREHRHRNTTVHNSLHPAGLLGRSEGDTAVSSCSSSPSSSISAPIRFREDEATVSPKWGPLGQRVQLFVSQQKDKAKRVQADREACEREARRRYLLVYGPGANSVSNFHRSPENDHERTPLLNSARRGQKKSPAAASFGDGDDSDLCEIETESDYEARLNHEIDMIFGQWPKRLLNRHWWWWQIKPIVCCSYAEDWETEF</sequence>
<proteinExistence type="predicted"/>
<accession>A0A9W9DER6</accession>
<feature type="region of interest" description="Disordered" evidence="1">
    <location>
        <begin position="233"/>
        <end position="272"/>
    </location>
</feature>
<organism evidence="2 3">
    <name type="scientific">Lentinula lateritia</name>
    <dbReference type="NCBI Taxonomy" id="40482"/>
    <lineage>
        <taxon>Eukaryota</taxon>
        <taxon>Fungi</taxon>
        <taxon>Dikarya</taxon>
        <taxon>Basidiomycota</taxon>
        <taxon>Agaricomycotina</taxon>
        <taxon>Agaricomycetes</taxon>
        <taxon>Agaricomycetidae</taxon>
        <taxon>Agaricales</taxon>
        <taxon>Marasmiineae</taxon>
        <taxon>Omphalotaceae</taxon>
        <taxon>Lentinula</taxon>
    </lineage>
</organism>
<dbReference type="AlphaFoldDB" id="A0A9W9DER6"/>
<gene>
    <name evidence="2" type="ORF">C8J55DRAFT_528461</name>
</gene>